<keyword evidence="7" id="KW-1185">Reference proteome</keyword>
<dbReference type="GO" id="GO:0031625">
    <property type="term" value="F:ubiquitin protein ligase binding"/>
    <property type="evidence" value="ECO:0007669"/>
    <property type="project" value="InterPro"/>
</dbReference>
<dbReference type="PANTHER" id="PTHR15351:SF3">
    <property type="entry name" value="ERLIN"/>
    <property type="match status" value="1"/>
</dbReference>
<dbReference type="GO" id="GO:0005789">
    <property type="term" value="C:endoplasmic reticulum membrane"/>
    <property type="evidence" value="ECO:0007669"/>
    <property type="project" value="UniProtKB-SubCell"/>
</dbReference>
<sequence length="161" mass="18420">MDSNQPTAETPQPPQGRRGGVGSSFSAILTVFISFIAIFVMCLFRHGSVICDLEFIKLVWYKNVTQDYFLYLLPFMVMVVVVLCGLALLQVTEIDEKMKDALQGDCTRYAPGIEIMSVRVTKPTIPESIRRNFEQMEEERTKRLELHPLVDWWDIIQDGVS</sequence>
<organism evidence="6 7">
    <name type="scientific">Lithocarpus litseifolius</name>
    <dbReference type="NCBI Taxonomy" id="425828"/>
    <lineage>
        <taxon>Eukaryota</taxon>
        <taxon>Viridiplantae</taxon>
        <taxon>Streptophyta</taxon>
        <taxon>Embryophyta</taxon>
        <taxon>Tracheophyta</taxon>
        <taxon>Spermatophyta</taxon>
        <taxon>Magnoliopsida</taxon>
        <taxon>eudicotyledons</taxon>
        <taxon>Gunneridae</taxon>
        <taxon>Pentapetalae</taxon>
        <taxon>rosids</taxon>
        <taxon>fabids</taxon>
        <taxon>Fagales</taxon>
        <taxon>Fagaceae</taxon>
        <taxon>Lithocarpus</taxon>
    </lineage>
</organism>
<evidence type="ECO:0000256" key="2">
    <source>
        <dbReference type="ARBA" id="ARBA00008164"/>
    </source>
</evidence>
<dbReference type="GO" id="GO:0032933">
    <property type="term" value="P:SREBP signaling pathway"/>
    <property type="evidence" value="ECO:0007669"/>
    <property type="project" value="TreeGrafter"/>
</dbReference>
<gene>
    <name evidence="6" type="ORF">SO802_011276</name>
</gene>
<evidence type="ECO:0000256" key="1">
    <source>
        <dbReference type="ARBA" id="ARBA00004167"/>
    </source>
</evidence>
<feature type="transmembrane region" description="Helical" evidence="5">
    <location>
        <begin position="68"/>
        <end position="89"/>
    </location>
</feature>
<protein>
    <submittedName>
        <fullName evidence="6">Uncharacterized protein</fullName>
    </submittedName>
</protein>
<dbReference type="Proteomes" id="UP001459277">
    <property type="component" value="Unassembled WGS sequence"/>
</dbReference>
<dbReference type="InterPro" id="IPR033294">
    <property type="entry name" value="Erlin1/2"/>
</dbReference>
<evidence type="ECO:0000313" key="7">
    <source>
        <dbReference type="Proteomes" id="UP001459277"/>
    </source>
</evidence>
<name>A0AAW2D3M5_9ROSI</name>
<accession>A0AAW2D3M5</accession>
<feature type="compositionally biased region" description="Polar residues" evidence="4">
    <location>
        <begin position="1"/>
        <end position="10"/>
    </location>
</feature>
<keyword evidence="5" id="KW-1133">Transmembrane helix</keyword>
<evidence type="ECO:0000313" key="6">
    <source>
        <dbReference type="EMBL" id="KAL0003715.1"/>
    </source>
</evidence>
<dbReference type="AlphaFoldDB" id="A0AAW2D3M5"/>
<dbReference type="GO" id="GO:0015485">
    <property type="term" value="F:cholesterol binding"/>
    <property type="evidence" value="ECO:0007669"/>
    <property type="project" value="TreeGrafter"/>
</dbReference>
<comment type="subcellular location">
    <subcellularLocation>
        <location evidence="1">Membrane</location>
        <topology evidence="1">Single-pass membrane protein</topology>
    </subcellularLocation>
</comment>
<proteinExistence type="inferred from homology"/>
<reference evidence="6 7" key="1">
    <citation type="submission" date="2024-01" db="EMBL/GenBank/DDBJ databases">
        <title>A telomere-to-telomere, gap-free genome of sweet tea (Lithocarpus litseifolius).</title>
        <authorList>
            <person name="Zhou J."/>
        </authorList>
    </citation>
    <scope>NUCLEOTIDE SEQUENCE [LARGE SCALE GENOMIC DNA]</scope>
    <source>
        <strain evidence="6">Zhou-2022a</strain>
        <tissue evidence="6">Leaf</tissue>
    </source>
</reference>
<keyword evidence="3 5" id="KW-0472">Membrane</keyword>
<evidence type="ECO:0000256" key="3">
    <source>
        <dbReference type="ARBA" id="ARBA00023136"/>
    </source>
</evidence>
<evidence type="ECO:0000256" key="5">
    <source>
        <dbReference type="SAM" id="Phobius"/>
    </source>
</evidence>
<comment type="caution">
    <text evidence="6">The sequence shown here is derived from an EMBL/GenBank/DDBJ whole genome shotgun (WGS) entry which is preliminary data.</text>
</comment>
<dbReference type="PANTHER" id="PTHR15351">
    <property type="entry name" value="ERLIN (ER LIPID RAFT ASSOCIATED PROTEIN) HOMOLOG"/>
    <property type="match status" value="1"/>
</dbReference>
<keyword evidence="5" id="KW-0812">Transmembrane</keyword>
<feature type="transmembrane region" description="Helical" evidence="5">
    <location>
        <begin position="25"/>
        <end position="48"/>
    </location>
</feature>
<feature type="region of interest" description="Disordered" evidence="4">
    <location>
        <begin position="1"/>
        <end position="20"/>
    </location>
</feature>
<comment type="similarity">
    <text evidence="2">Belongs to the band 7/mec-2 family.</text>
</comment>
<dbReference type="EMBL" id="JAZDWU010000004">
    <property type="protein sequence ID" value="KAL0003715.1"/>
    <property type="molecule type" value="Genomic_DNA"/>
</dbReference>
<evidence type="ECO:0000256" key="4">
    <source>
        <dbReference type="SAM" id="MobiDB-lite"/>
    </source>
</evidence>